<dbReference type="CDD" id="cd09112">
    <property type="entry name" value="PLDc_CLS_2"/>
    <property type="match status" value="1"/>
</dbReference>
<keyword evidence="7 13" id="KW-1133">Transmembrane helix</keyword>
<evidence type="ECO:0000256" key="2">
    <source>
        <dbReference type="ARBA" id="ARBA00022475"/>
    </source>
</evidence>
<evidence type="ECO:0000256" key="1">
    <source>
        <dbReference type="ARBA" id="ARBA00004651"/>
    </source>
</evidence>
<sequence>MHLEQFKPFFDFVINWYWVPLLILYAGIISAILIENRNPTKTVAWILVIVFLPFVGIILYYFFGQKFVKVKKLKRLNRQQALRLEQKWKELDPIIESFIRDIKDDIGGLSKVFRLMKKERLSSPTLNNDVELLINGEVKFRYLLEDLAQAKHSIHMEYYIFEMDNIGTKILNLLEEKAAGGVVVRLIVDSFGSPNLVKYMRRQKESKIDFHAFLPVTFTSLANSNYRNHRKVCVIDGRVGYVGGINISDRYVNDSQSEQKLYWRDTSVRVKGLAINLLQVSFWNSWNQTDGKSFYLEDGYLQALQDNKEVKGDASVGFISSDPASLGPYNMEALLIAIGEANHKIQLCTPYYIPGEELERALIIAASSGVEVELMVPKASDSILVHHASYSFLKPLLERGVKVYLYKKGFLHAKTAVFDEKLSFIGTVNLDIRSFYINYEIATVISDPILSRNLSQQFEIDKEESELLTLRAWKKRPRWQRAADSACRLLAPLL</sequence>
<comment type="subcellular location">
    <subcellularLocation>
        <location evidence="1">Cell membrane</location>
        <topology evidence="1">Multi-pass membrane protein</topology>
    </subcellularLocation>
</comment>
<evidence type="ECO:0000259" key="14">
    <source>
        <dbReference type="PROSITE" id="PS50035"/>
    </source>
</evidence>
<evidence type="ECO:0000256" key="4">
    <source>
        <dbReference type="ARBA" id="ARBA00022679"/>
    </source>
</evidence>
<dbReference type="PANTHER" id="PTHR21248:SF22">
    <property type="entry name" value="PHOSPHOLIPASE D"/>
    <property type="match status" value="1"/>
</dbReference>
<dbReference type="AlphaFoldDB" id="A0A4R3W0A1"/>
<keyword evidence="6" id="KW-0677">Repeat</keyword>
<dbReference type="EMBL" id="SMBZ01000016">
    <property type="protein sequence ID" value="TCV14138.1"/>
    <property type="molecule type" value="Genomic_DNA"/>
</dbReference>
<keyword evidence="5 13" id="KW-0812">Transmembrane</keyword>
<keyword evidence="9 13" id="KW-0472">Membrane</keyword>
<keyword evidence="10" id="KW-0594">Phospholipid biosynthesis</keyword>
<reference evidence="15 16" key="1">
    <citation type="submission" date="2019-03" db="EMBL/GenBank/DDBJ databases">
        <title>Genomic Encyclopedia of Type Strains, Phase IV (KMG-IV): sequencing the most valuable type-strain genomes for metagenomic binning, comparative biology and taxonomic classification.</title>
        <authorList>
            <person name="Goeker M."/>
        </authorList>
    </citation>
    <scope>NUCLEOTIDE SEQUENCE [LARGE SCALE GENOMIC DNA]</scope>
    <source>
        <strain evidence="15 16">DSM 22362</strain>
    </source>
</reference>
<dbReference type="Pfam" id="PF13091">
    <property type="entry name" value="PLDc_2"/>
    <property type="match status" value="2"/>
</dbReference>
<dbReference type="InterPro" id="IPR027379">
    <property type="entry name" value="CLS_N"/>
</dbReference>
<dbReference type="InterPro" id="IPR022924">
    <property type="entry name" value="Cardiolipin_synthase"/>
</dbReference>
<keyword evidence="3" id="KW-0444">Lipid biosynthesis</keyword>
<dbReference type="RefSeq" id="WP_132777496.1">
    <property type="nucleotide sequence ID" value="NZ_SMBZ01000016.1"/>
</dbReference>
<dbReference type="EC" id="2.7.8.-" evidence="12"/>
<feature type="domain" description="PLD phosphodiesterase" evidence="14">
    <location>
        <begin position="224"/>
        <end position="251"/>
    </location>
</feature>
<organism evidence="15 16">
    <name type="scientific">Sphingobacterium alimentarium</name>
    <dbReference type="NCBI Taxonomy" id="797292"/>
    <lineage>
        <taxon>Bacteria</taxon>
        <taxon>Pseudomonadati</taxon>
        <taxon>Bacteroidota</taxon>
        <taxon>Sphingobacteriia</taxon>
        <taxon>Sphingobacteriales</taxon>
        <taxon>Sphingobacteriaceae</taxon>
        <taxon>Sphingobacterium</taxon>
    </lineage>
</organism>
<feature type="transmembrane region" description="Helical" evidence="13">
    <location>
        <begin position="43"/>
        <end position="63"/>
    </location>
</feature>
<dbReference type="SUPFAM" id="SSF56024">
    <property type="entry name" value="Phospholipase D/nuclease"/>
    <property type="match status" value="2"/>
</dbReference>
<evidence type="ECO:0000256" key="9">
    <source>
        <dbReference type="ARBA" id="ARBA00023136"/>
    </source>
</evidence>
<evidence type="ECO:0000256" key="7">
    <source>
        <dbReference type="ARBA" id="ARBA00022989"/>
    </source>
</evidence>
<dbReference type="PANTHER" id="PTHR21248">
    <property type="entry name" value="CARDIOLIPIN SYNTHASE"/>
    <property type="match status" value="1"/>
</dbReference>
<name>A0A4R3W0A1_9SPHI</name>
<evidence type="ECO:0000256" key="11">
    <source>
        <dbReference type="ARBA" id="ARBA00023264"/>
    </source>
</evidence>
<keyword evidence="2" id="KW-1003">Cell membrane</keyword>
<dbReference type="CDD" id="cd09110">
    <property type="entry name" value="PLDc_CLS_1"/>
    <property type="match status" value="1"/>
</dbReference>
<dbReference type="InterPro" id="IPR001736">
    <property type="entry name" value="PLipase_D/transphosphatidylase"/>
</dbReference>
<keyword evidence="4" id="KW-0808">Transferase</keyword>
<dbReference type="InterPro" id="IPR025202">
    <property type="entry name" value="PLD-like_dom"/>
</dbReference>
<protein>
    <recommendedName>
        <fullName evidence="12">Cardiolipin synthase</fullName>
        <ecNumber evidence="12">2.7.8.-</ecNumber>
    </recommendedName>
</protein>
<evidence type="ECO:0000256" key="12">
    <source>
        <dbReference type="NCBIfam" id="TIGR04265"/>
    </source>
</evidence>
<dbReference type="GO" id="GO:0005886">
    <property type="term" value="C:plasma membrane"/>
    <property type="evidence" value="ECO:0007669"/>
    <property type="project" value="UniProtKB-SubCell"/>
</dbReference>
<accession>A0A4R3W0A1</accession>
<dbReference type="SMART" id="SM00155">
    <property type="entry name" value="PLDc"/>
    <property type="match status" value="2"/>
</dbReference>
<proteinExistence type="predicted"/>
<comment type="caution">
    <text evidence="15">The sequence shown here is derived from an EMBL/GenBank/DDBJ whole genome shotgun (WGS) entry which is preliminary data.</text>
</comment>
<evidence type="ECO:0000313" key="16">
    <source>
        <dbReference type="Proteomes" id="UP000295197"/>
    </source>
</evidence>
<evidence type="ECO:0000256" key="13">
    <source>
        <dbReference type="SAM" id="Phobius"/>
    </source>
</evidence>
<keyword evidence="16" id="KW-1185">Reference proteome</keyword>
<dbReference type="GO" id="GO:0008808">
    <property type="term" value="F:cardiolipin synthase activity"/>
    <property type="evidence" value="ECO:0007669"/>
    <property type="project" value="UniProtKB-UniRule"/>
</dbReference>
<evidence type="ECO:0000256" key="6">
    <source>
        <dbReference type="ARBA" id="ARBA00022737"/>
    </source>
</evidence>
<dbReference type="Gene3D" id="3.30.870.10">
    <property type="entry name" value="Endonuclease Chain A"/>
    <property type="match status" value="2"/>
</dbReference>
<dbReference type="Pfam" id="PF13396">
    <property type="entry name" value="PLDc_N"/>
    <property type="match status" value="1"/>
</dbReference>
<dbReference type="Proteomes" id="UP000295197">
    <property type="component" value="Unassembled WGS sequence"/>
</dbReference>
<evidence type="ECO:0000256" key="3">
    <source>
        <dbReference type="ARBA" id="ARBA00022516"/>
    </source>
</evidence>
<evidence type="ECO:0000256" key="8">
    <source>
        <dbReference type="ARBA" id="ARBA00023098"/>
    </source>
</evidence>
<evidence type="ECO:0000256" key="5">
    <source>
        <dbReference type="ARBA" id="ARBA00022692"/>
    </source>
</evidence>
<dbReference type="OrthoDB" id="9762009at2"/>
<evidence type="ECO:0000256" key="10">
    <source>
        <dbReference type="ARBA" id="ARBA00023209"/>
    </source>
</evidence>
<feature type="domain" description="PLD phosphodiesterase" evidence="14">
    <location>
        <begin position="407"/>
        <end position="434"/>
    </location>
</feature>
<keyword evidence="8" id="KW-0443">Lipid metabolism</keyword>
<gene>
    <name evidence="15" type="ORF">EDC17_101643</name>
</gene>
<dbReference type="NCBIfam" id="TIGR04265">
    <property type="entry name" value="bac_cardiolipin"/>
    <property type="match status" value="1"/>
</dbReference>
<dbReference type="GO" id="GO:0032049">
    <property type="term" value="P:cardiolipin biosynthetic process"/>
    <property type="evidence" value="ECO:0007669"/>
    <property type="project" value="UniProtKB-UniRule"/>
</dbReference>
<keyword evidence="11" id="KW-1208">Phospholipid metabolism</keyword>
<feature type="transmembrane region" description="Helical" evidence="13">
    <location>
        <begin position="16"/>
        <end position="34"/>
    </location>
</feature>
<dbReference type="PROSITE" id="PS50035">
    <property type="entry name" value="PLD"/>
    <property type="match status" value="2"/>
</dbReference>
<evidence type="ECO:0000313" key="15">
    <source>
        <dbReference type="EMBL" id="TCV14138.1"/>
    </source>
</evidence>